<organism evidence="1">
    <name type="scientific">Anguilla anguilla</name>
    <name type="common">European freshwater eel</name>
    <name type="synonym">Muraena anguilla</name>
    <dbReference type="NCBI Taxonomy" id="7936"/>
    <lineage>
        <taxon>Eukaryota</taxon>
        <taxon>Metazoa</taxon>
        <taxon>Chordata</taxon>
        <taxon>Craniata</taxon>
        <taxon>Vertebrata</taxon>
        <taxon>Euteleostomi</taxon>
        <taxon>Actinopterygii</taxon>
        <taxon>Neopterygii</taxon>
        <taxon>Teleostei</taxon>
        <taxon>Anguilliformes</taxon>
        <taxon>Anguillidae</taxon>
        <taxon>Anguilla</taxon>
    </lineage>
</organism>
<evidence type="ECO:0000313" key="1">
    <source>
        <dbReference type="EMBL" id="JAH54551.1"/>
    </source>
</evidence>
<reference evidence="1" key="2">
    <citation type="journal article" date="2015" name="Fish Shellfish Immunol.">
        <title>Early steps in the European eel (Anguilla anguilla)-Vibrio vulnificus interaction in the gills: Role of the RtxA13 toxin.</title>
        <authorList>
            <person name="Callol A."/>
            <person name="Pajuelo D."/>
            <person name="Ebbesson L."/>
            <person name="Teles M."/>
            <person name="MacKenzie S."/>
            <person name="Amaro C."/>
        </authorList>
    </citation>
    <scope>NUCLEOTIDE SEQUENCE</scope>
</reference>
<protein>
    <submittedName>
        <fullName evidence="1">Uncharacterized protein</fullName>
    </submittedName>
</protein>
<dbReference type="EMBL" id="GBXM01054026">
    <property type="protein sequence ID" value="JAH54551.1"/>
    <property type="molecule type" value="Transcribed_RNA"/>
</dbReference>
<dbReference type="AlphaFoldDB" id="A0A0E9TLS0"/>
<sequence>MIHHLYCRGNSNCCVMICPKVAGLRV</sequence>
<accession>A0A0E9TLS0</accession>
<name>A0A0E9TLS0_ANGAN</name>
<reference evidence="1" key="1">
    <citation type="submission" date="2014-11" db="EMBL/GenBank/DDBJ databases">
        <authorList>
            <person name="Amaro Gonzalez C."/>
        </authorList>
    </citation>
    <scope>NUCLEOTIDE SEQUENCE</scope>
</reference>
<proteinExistence type="predicted"/>